<reference evidence="2" key="1">
    <citation type="journal article" date="2020" name="mSystems">
        <title>Genome- and Community-Level Interaction Insights into Carbon Utilization and Element Cycling Functions of Hydrothermarchaeota in Hydrothermal Sediment.</title>
        <authorList>
            <person name="Zhou Z."/>
            <person name="Liu Y."/>
            <person name="Xu W."/>
            <person name="Pan J."/>
            <person name="Luo Z.H."/>
            <person name="Li M."/>
        </authorList>
    </citation>
    <scope>NUCLEOTIDE SEQUENCE [LARGE SCALE GENOMIC DNA]</scope>
    <source>
        <strain evidence="2">SpSt-339</strain>
    </source>
</reference>
<accession>A0A7C2JYW3</accession>
<protein>
    <submittedName>
        <fullName evidence="2">Uncharacterized protein</fullName>
    </submittedName>
</protein>
<comment type="caution">
    <text evidence="2">The sequence shown here is derived from an EMBL/GenBank/DDBJ whole genome shotgun (WGS) entry which is preliminary data.</text>
</comment>
<keyword evidence="1" id="KW-0472">Membrane</keyword>
<name>A0A7C2JYW3_9PLAN</name>
<evidence type="ECO:0000313" key="2">
    <source>
        <dbReference type="EMBL" id="HEN14303.1"/>
    </source>
</evidence>
<feature type="transmembrane region" description="Helical" evidence="1">
    <location>
        <begin position="54"/>
        <end position="74"/>
    </location>
</feature>
<keyword evidence="1" id="KW-0812">Transmembrane</keyword>
<keyword evidence="1" id="KW-1133">Transmembrane helix</keyword>
<organism evidence="2">
    <name type="scientific">Schlesneria paludicola</name>
    <dbReference type="NCBI Taxonomy" id="360056"/>
    <lineage>
        <taxon>Bacteria</taxon>
        <taxon>Pseudomonadati</taxon>
        <taxon>Planctomycetota</taxon>
        <taxon>Planctomycetia</taxon>
        <taxon>Planctomycetales</taxon>
        <taxon>Planctomycetaceae</taxon>
        <taxon>Schlesneria</taxon>
    </lineage>
</organism>
<gene>
    <name evidence="2" type="ORF">ENQ76_02380</name>
</gene>
<sequence length="83" mass="10097">MSLSEPAPKPPKRRRFRHWALRFAWAWLIYTLSIGPMFWMWFEAMYVDGPKWIFAFYLPLLIACELCPPFGWLVNEYINLWIV</sequence>
<dbReference type="AlphaFoldDB" id="A0A7C2JYW3"/>
<dbReference type="EMBL" id="DSOK01000074">
    <property type="protein sequence ID" value="HEN14303.1"/>
    <property type="molecule type" value="Genomic_DNA"/>
</dbReference>
<evidence type="ECO:0000256" key="1">
    <source>
        <dbReference type="SAM" id="Phobius"/>
    </source>
</evidence>
<feature type="transmembrane region" description="Helical" evidence="1">
    <location>
        <begin position="21"/>
        <end position="42"/>
    </location>
</feature>
<proteinExistence type="predicted"/>